<proteinExistence type="predicted"/>
<evidence type="ECO:0000256" key="6">
    <source>
        <dbReference type="ARBA" id="ARBA00023136"/>
    </source>
</evidence>
<dbReference type="PANTHER" id="PTHR43163">
    <property type="entry name" value="DIPEPTIDE TRANSPORT SYSTEM PERMEASE PROTEIN DPPB-RELATED"/>
    <property type="match status" value="1"/>
</dbReference>
<dbReference type="PANTHER" id="PTHR43163:SF6">
    <property type="entry name" value="DIPEPTIDE TRANSPORT SYSTEM PERMEASE PROTEIN DPPB-RELATED"/>
    <property type="match status" value="1"/>
</dbReference>
<gene>
    <name evidence="9" type="primary">nikB_2</name>
    <name evidence="9" type="ORF">SDC9_26006</name>
</gene>
<dbReference type="InterPro" id="IPR000515">
    <property type="entry name" value="MetI-like"/>
</dbReference>
<evidence type="ECO:0000313" key="9">
    <source>
        <dbReference type="EMBL" id="MPL80113.1"/>
    </source>
</evidence>
<dbReference type="InterPro" id="IPR035906">
    <property type="entry name" value="MetI-like_sf"/>
</dbReference>
<dbReference type="Pfam" id="PF19300">
    <property type="entry name" value="BPD_transp_1_N"/>
    <property type="match status" value="1"/>
</dbReference>
<dbReference type="InterPro" id="IPR045621">
    <property type="entry name" value="BPD_transp_1_N"/>
</dbReference>
<dbReference type="AlphaFoldDB" id="A0A644UN28"/>
<evidence type="ECO:0000256" key="1">
    <source>
        <dbReference type="ARBA" id="ARBA00004651"/>
    </source>
</evidence>
<reference evidence="9" key="1">
    <citation type="submission" date="2019-08" db="EMBL/GenBank/DDBJ databases">
        <authorList>
            <person name="Kucharzyk K."/>
            <person name="Murdoch R.W."/>
            <person name="Higgins S."/>
            <person name="Loffler F."/>
        </authorList>
    </citation>
    <scope>NUCLEOTIDE SEQUENCE</scope>
</reference>
<protein>
    <submittedName>
        <fullName evidence="9">Nickel transport system permease protein NikB</fullName>
    </submittedName>
</protein>
<evidence type="ECO:0000256" key="2">
    <source>
        <dbReference type="ARBA" id="ARBA00022448"/>
    </source>
</evidence>
<dbReference type="Gene3D" id="1.10.3720.10">
    <property type="entry name" value="MetI-like"/>
    <property type="match status" value="1"/>
</dbReference>
<keyword evidence="6 7" id="KW-0472">Membrane</keyword>
<evidence type="ECO:0000256" key="7">
    <source>
        <dbReference type="SAM" id="Phobius"/>
    </source>
</evidence>
<dbReference type="EMBL" id="VSSQ01000134">
    <property type="protein sequence ID" value="MPL80113.1"/>
    <property type="molecule type" value="Genomic_DNA"/>
</dbReference>
<dbReference type="Pfam" id="PF00528">
    <property type="entry name" value="BPD_transp_1"/>
    <property type="match status" value="1"/>
</dbReference>
<evidence type="ECO:0000259" key="8">
    <source>
        <dbReference type="PROSITE" id="PS50928"/>
    </source>
</evidence>
<keyword evidence="4 7" id="KW-0812">Transmembrane</keyword>
<organism evidence="9">
    <name type="scientific">bioreactor metagenome</name>
    <dbReference type="NCBI Taxonomy" id="1076179"/>
    <lineage>
        <taxon>unclassified sequences</taxon>
        <taxon>metagenomes</taxon>
        <taxon>ecological metagenomes</taxon>
    </lineage>
</organism>
<keyword evidence="3" id="KW-1003">Cell membrane</keyword>
<sequence length="330" mass="35911">MLRFLAGRAVGMAVTLVLVSVMVFAIMELPPGDYADRYAFRKYSGTGVTITEADVAAIRHTLGLDRPAPLRYLDWVGGIVLHGDFGKAYAFETSVNAIIGQKVWLTLGLLFVTLALTYAVSIPIGIYAAVRRGTATDYGLTVLSYLGLALPNFLLALVLLYFANRWFGASVGGLFGQAYEKAPWSVARLWDLVKHLWLPALVLAWSAMAYQIQTVRATMSDELGKLSVIAARARGLPEMRLLLKYPARLALNPVVSTIGFDVNRIFSELPIVAAVLGLTELGDLLLKSFLDLDMNVAGAILLLLTVVIVALNFVSDLLLAWLDPRIRLGG</sequence>
<evidence type="ECO:0000256" key="4">
    <source>
        <dbReference type="ARBA" id="ARBA00022692"/>
    </source>
</evidence>
<feature type="domain" description="ABC transmembrane type-1" evidence="8">
    <location>
        <begin position="103"/>
        <end position="315"/>
    </location>
</feature>
<feature type="transmembrane region" description="Helical" evidence="7">
    <location>
        <begin position="103"/>
        <end position="130"/>
    </location>
</feature>
<dbReference type="GO" id="GO:0005886">
    <property type="term" value="C:plasma membrane"/>
    <property type="evidence" value="ECO:0007669"/>
    <property type="project" value="UniProtKB-SubCell"/>
</dbReference>
<feature type="transmembrane region" description="Helical" evidence="7">
    <location>
        <begin position="142"/>
        <end position="163"/>
    </location>
</feature>
<keyword evidence="2" id="KW-0813">Transport</keyword>
<evidence type="ECO:0000256" key="3">
    <source>
        <dbReference type="ARBA" id="ARBA00022475"/>
    </source>
</evidence>
<dbReference type="PROSITE" id="PS50928">
    <property type="entry name" value="ABC_TM1"/>
    <property type="match status" value="1"/>
</dbReference>
<dbReference type="GO" id="GO:0071916">
    <property type="term" value="F:dipeptide transmembrane transporter activity"/>
    <property type="evidence" value="ECO:0007669"/>
    <property type="project" value="TreeGrafter"/>
</dbReference>
<comment type="caution">
    <text evidence="9">The sequence shown here is derived from an EMBL/GenBank/DDBJ whole genome shotgun (WGS) entry which is preliminary data.</text>
</comment>
<feature type="transmembrane region" description="Helical" evidence="7">
    <location>
        <begin position="9"/>
        <end position="27"/>
    </location>
</feature>
<dbReference type="SUPFAM" id="SSF161098">
    <property type="entry name" value="MetI-like"/>
    <property type="match status" value="1"/>
</dbReference>
<name>A0A644UN28_9ZZZZ</name>
<evidence type="ECO:0000256" key="5">
    <source>
        <dbReference type="ARBA" id="ARBA00022989"/>
    </source>
</evidence>
<comment type="subcellular location">
    <subcellularLocation>
        <location evidence="1">Cell membrane</location>
        <topology evidence="1">Multi-pass membrane protein</topology>
    </subcellularLocation>
</comment>
<keyword evidence="5 7" id="KW-1133">Transmembrane helix</keyword>
<feature type="transmembrane region" description="Helical" evidence="7">
    <location>
        <begin position="296"/>
        <end position="322"/>
    </location>
</feature>
<accession>A0A644UN28</accession>